<dbReference type="STRING" id="1391654.AKJ09_06508"/>
<feature type="signal peptide" evidence="2">
    <location>
        <begin position="1"/>
        <end position="21"/>
    </location>
</feature>
<organism evidence="3 4">
    <name type="scientific">Labilithrix luteola</name>
    <dbReference type="NCBI Taxonomy" id="1391654"/>
    <lineage>
        <taxon>Bacteria</taxon>
        <taxon>Pseudomonadati</taxon>
        <taxon>Myxococcota</taxon>
        <taxon>Polyangia</taxon>
        <taxon>Polyangiales</taxon>
        <taxon>Labilitrichaceae</taxon>
        <taxon>Labilithrix</taxon>
    </lineage>
</organism>
<sequence>MTGPRVTLPILLLFAGVGAVAAGAACASNESASASENDAGGLAPGDVPDGAADGGSTQPGLILDGATDSGCGAECEWFTAPCSPTSMCVVQTGIDPLSTLSGVTCDEAAVWAVGAQGLIVHHDGQRWSHTQLSPPNPQSTVVDSLTSVILRPGGELWTLGTVITMYVGPGAADAGPSGFAPLSMTYWGVYNSTTTGLWAHPESNSAWVISEYLYRVDKASDGMNATPYFALQPGAPYNGPRYQISAVHGATKDAVWAVGRAGVSYRIQDVDADVPLIDEFNTQTYDILNGVWEVAPNDVWAVGGNGTIRHYTGKGLLWDIVPSPTGKTITAMWGSSASNLWAVGEGGLVLHYDGAAWKRVPVSGLGDRIVDFVSVWGVGDGRVFAVGGGTLIALGTTLGNVGGAQ</sequence>
<dbReference type="RefSeq" id="WP_146651230.1">
    <property type="nucleotide sequence ID" value="NZ_CP012333.1"/>
</dbReference>
<feature type="compositionally biased region" description="Low complexity" evidence="1">
    <location>
        <begin position="34"/>
        <end position="55"/>
    </location>
</feature>
<gene>
    <name evidence="3" type="ORF">AKJ09_06508</name>
</gene>
<dbReference type="EMBL" id="CP012333">
    <property type="protein sequence ID" value="AKU99844.1"/>
    <property type="molecule type" value="Genomic_DNA"/>
</dbReference>
<dbReference type="Proteomes" id="UP000064967">
    <property type="component" value="Chromosome"/>
</dbReference>
<evidence type="ECO:0000256" key="2">
    <source>
        <dbReference type="SAM" id="SignalP"/>
    </source>
</evidence>
<evidence type="ECO:0000313" key="4">
    <source>
        <dbReference type="Proteomes" id="UP000064967"/>
    </source>
</evidence>
<feature type="region of interest" description="Disordered" evidence="1">
    <location>
        <begin position="34"/>
        <end position="59"/>
    </location>
</feature>
<dbReference type="AlphaFoldDB" id="A0A0K1Q3A0"/>
<name>A0A0K1Q3A0_9BACT</name>
<keyword evidence="4" id="KW-1185">Reference proteome</keyword>
<evidence type="ECO:0000256" key="1">
    <source>
        <dbReference type="SAM" id="MobiDB-lite"/>
    </source>
</evidence>
<reference evidence="3 4" key="1">
    <citation type="submission" date="2015-08" db="EMBL/GenBank/DDBJ databases">
        <authorList>
            <person name="Babu N.S."/>
            <person name="Beckwith C.J."/>
            <person name="Beseler K.G."/>
            <person name="Brison A."/>
            <person name="Carone J.V."/>
            <person name="Caskin T.P."/>
            <person name="Diamond M."/>
            <person name="Durham M.E."/>
            <person name="Foxe J.M."/>
            <person name="Go M."/>
            <person name="Henderson B.A."/>
            <person name="Jones I.B."/>
            <person name="McGettigan J.A."/>
            <person name="Micheletti S.J."/>
            <person name="Nasrallah M.E."/>
            <person name="Ortiz D."/>
            <person name="Piller C.R."/>
            <person name="Privatt S.R."/>
            <person name="Schneider S.L."/>
            <person name="Sharp S."/>
            <person name="Smith T.C."/>
            <person name="Stanton J.D."/>
            <person name="Ullery H.E."/>
            <person name="Wilson R.J."/>
            <person name="Serrano M.G."/>
            <person name="Buck G."/>
            <person name="Lee V."/>
            <person name="Wang Y."/>
            <person name="Carvalho R."/>
            <person name="Voegtly L."/>
            <person name="Shi R."/>
            <person name="Duckworth R."/>
            <person name="Johnson A."/>
            <person name="Loviza R."/>
            <person name="Walstead R."/>
            <person name="Shah Z."/>
            <person name="Kiflezghi M."/>
            <person name="Wade K."/>
            <person name="Ball S.L."/>
            <person name="Bradley K.W."/>
            <person name="Asai D.J."/>
            <person name="Bowman C.A."/>
            <person name="Russell D.A."/>
            <person name="Pope W.H."/>
            <person name="Jacobs-Sera D."/>
            <person name="Hendrix R.W."/>
            <person name="Hatfull G.F."/>
        </authorList>
    </citation>
    <scope>NUCLEOTIDE SEQUENCE [LARGE SCALE GENOMIC DNA]</scope>
    <source>
        <strain evidence="3 4">DSM 27648</strain>
    </source>
</reference>
<dbReference type="SUPFAM" id="SSF110296">
    <property type="entry name" value="Oligoxyloglucan reducing end-specific cellobiohydrolase"/>
    <property type="match status" value="1"/>
</dbReference>
<protein>
    <recommendedName>
        <fullName evidence="5">Type IV fimbrial biogenesis protein PilY1</fullName>
    </recommendedName>
</protein>
<evidence type="ECO:0008006" key="5">
    <source>
        <dbReference type="Google" id="ProtNLM"/>
    </source>
</evidence>
<dbReference type="OrthoDB" id="5483347at2"/>
<accession>A0A0K1Q3A0</accession>
<proteinExistence type="predicted"/>
<keyword evidence="2" id="KW-0732">Signal</keyword>
<dbReference type="KEGG" id="llu:AKJ09_06508"/>
<dbReference type="PROSITE" id="PS51257">
    <property type="entry name" value="PROKAR_LIPOPROTEIN"/>
    <property type="match status" value="1"/>
</dbReference>
<evidence type="ECO:0000313" key="3">
    <source>
        <dbReference type="EMBL" id="AKU99844.1"/>
    </source>
</evidence>
<feature type="chain" id="PRO_5005466502" description="Type IV fimbrial biogenesis protein PilY1" evidence="2">
    <location>
        <begin position="22"/>
        <end position="405"/>
    </location>
</feature>